<evidence type="ECO:0000256" key="1">
    <source>
        <dbReference type="ARBA" id="ARBA00004141"/>
    </source>
</evidence>
<feature type="domain" description="CFEM" evidence="18">
    <location>
        <begin position="26"/>
        <end position="143"/>
    </location>
</feature>
<keyword evidence="7 16" id="KW-0812">Transmembrane</keyword>
<organism evidence="19 20">
    <name type="scientific">Colletotrichum chrysophilum</name>
    <dbReference type="NCBI Taxonomy" id="1836956"/>
    <lineage>
        <taxon>Eukaryota</taxon>
        <taxon>Fungi</taxon>
        <taxon>Dikarya</taxon>
        <taxon>Ascomycota</taxon>
        <taxon>Pezizomycotina</taxon>
        <taxon>Sordariomycetes</taxon>
        <taxon>Hypocreomycetidae</taxon>
        <taxon>Glomerellales</taxon>
        <taxon>Glomerellaceae</taxon>
        <taxon>Colletotrichum</taxon>
        <taxon>Colletotrichum gloeosporioides species complex</taxon>
    </lineage>
</organism>
<evidence type="ECO:0000313" key="19">
    <source>
        <dbReference type="EMBL" id="KAK1853074.1"/>
    </source>
</evidence>
<keyword evidence="6" id="KW-0336">GPI-anchor</keyword>
<dbReference type="SMART" id="SM00747">
    <property type="entry name" value="CFEM"/>
    <property type="match status" value="1"/>
</dbReference>
<keyword evidence="14" id="KW-0479">Metal-binding</keyword>
<evidence type="ECO:0000256" key="17">
    <source>
        <dbReference type="SAM" id="SignalP"/>
    </source>
</evidence>
<comment type="caution">
    <text evidence="14">Lacks conserved residue(s) required for the propagation of feature annotation.</text>
</comment>
<dbReference type="AlphaFoldDB" id="A0AAD9AT76"/>
<feature type="signal peptide" evidence="17">
    <location>
        <begin position="1"/>
        <end position="21"/>
    </location>
</feature>
<dbReference type="InterPro" id="IPR008427">
    <property type="entry name" value="Extracellular_membr_CFEM_dom"/>
</dbReference>
<feature type="compositionally biased region" description="Low complexity" evidence="15">
    <location>
        <begin position="432"/>
        <end position="449"/>
    </location>
</feature>
<dbReference type="InterPro" id="IPR052337">
    <property type="entry name" value="SAT4-like"/>
</dbReference>
<feature type="transmembrane region" description="Helical" evidence="16">
    <location>
        <begin position="296"/>
        <end position="318"/>
    </location>
</feature>
<keyword evidence="14" id="KW-0349">Heme</keyword>
<evidence type="ECO:0000256" key="16">
    <source>
        <dbReference type="SAM" id="Phobius"/>
    </source>
</evidence>
<keyword evidence="8 17" id="KW-0732">Signal</keyword>
<evidence type="ECO:0000259" key="18">
    <source>
        <dbReference type="PROSITE" id="PS52012"/>
    </source>
</evidence>
<feature type="disulfide bond" evidence="14">
    <location>
        <begin position="69"/>
        <end position="76"/>
    </location>
</feature>
<dbReference type="PROSITE" id="PS52012">
    <property type="entry name" value="CFEM"/>
    <property type="match status" value="1"/>
</dbReference>
<keyword evidence="10 16" id="KW-0472">Membrane</keyword>
<comment type="subcellular location">
    <subcellularLocation>
        <location evidence="2">Membrane</location>
        <topology evidence="2">Lipid-anchor</topology>
        <topology evidence="2">GPI-anchor</topology>
    </subcellularLocation>
    <subcellularLocation>
        <location evidence="1">Membrane</location>
        <topology evidence="1">Multi-pass membrane protein</topology>
    </subcellularLocation>
    <subcellularLocation>
        <location evidence="3">Secreted</location>
    </subcellularLocation>
</comment>
<accession>A0AAD9AT76</accession>
<evidence type="ECO:0000256" key="15">
    <source>
        <dbReference type="SAM" id="MobiDB-lite"/>
    </source>
</evidence>
<dbReference type="PANTHER" id="PTHR33048">
    <property type="entry name" value="PTH11-LIKE INTEGRAL MEMBRANE PROTEIN (AFU_ORTHOLOGUE AFUA_5G11245)"/>
    <property type="match status" value="1"/>
</dbReference>
<dbReference type="GO" id="GO:0046872">
    <property type="term" value="F:metal ion binding"/>
    <property type="evidence" value="ECO:0007669"/>
    <property type="project" value="UniProtKB-UniRule"/>
</dbReference>
<evidence type="ECO:0000256" key="4">
    <source>
        <dbReference type="ARBA" id="ARBA00010031"/>
    </source>
</evidence>
<dbReference type="GO" id="GO:0005576">
    <property type="term" value="C:extracellular region"/>
    <property type="evidence" value="ECO:0007669"/>
    <property type="project" value="UniProtKB-SubCell"/>
</dbReference>
<dbReference type="PANTHER" id="PTHR33048:SF47">
    <property type="entry name" value="INTEGRAL MEMBRANE PROTEIN-RELATED"/>
    <property type="match status" value="1"/>
</dbReference>
<feature type="disulfide bond" evidence="14">
    <location>
        <begin position="55"/>
        <end position="95"/>
    </location>
</feature>
<feature type="transmembrane region" description="Helical" evidence="16">
    <location>
        <begin position="358"/>
        <end position="383"/>
    </location>
</feature>
<proteinExistence type="inferred from homology"/>
<feature type="transmembrane region" description="Helical" evidence="16">
    <location>
        <begin position="244"/>
        <end position="268"/>
    </location>
</feature>
<evidence type="ECO:0000256" key="12">
    <source>
        <dbReference type="ARBA" id="ARBA00023288"/>
    </source>
</evidence>
<keyword evidence="20" id="KW-1185">Reference proteome</keyword>
<comment type="similarity">
    <text evidence="13">Belongs to the SAT4 family.</text>
</comment>
<evidence type="ECO:0000256" key="13">
    <source>
        <dbReference type="ARBA" id="ARBA00038359"/>
    </source>
</evidence>
<gene>
    <name evidence="19" type="ORF">CCHR01_04318</name>
</gene>
<dbReference type="Pfam" id="PF20684">
    <property type="entry name" value="Fung_rhodopsin"/>
    <property type="match status" value="1"/>
</dbReference>
<keyword evidence="12" id="KW-0449">Lipoprotein</keyword>
<name>A0AAD9AT76_9PEZI</name>
<keyword evidence="9 16" id="KW-1133">Transmembrane helix</keyword>
<feature type="transmembrane region" description="Helical" evidence="16">
    <location>
        <begin position="325"/>
        <end position="346"/>
    </location>
</feature>
<sequence length="489" mass="53676">MKRTILNILAGLACQTTMASAMVLSAVPSNATSLPTTADPAGVASQQMSSMLSPCAMNCTAAELAKSTCQPTDFVCICTNQQLNDGIAGCLMQNCTVVESLRETRIEAQNYSKSSCGAPFTRNLDQPPITWTIFTLSFIAVSSRFISKIPSLNPAFPFGWDDWAILASMVRSSTRHSIPKTVVSLGFGQDIWTVAPDNITQILLIFFAEELFYSFVVAVTKLSVIIFYLRLFQESWFRKASYGLLGITTMYGIGQILAIIFVCSPVSYNWTRWDGQHAGQCGKVNIMTFVNGGTNIAIDLALVILPVTQFITVSWTIWKKIGVSLIFLVGLLIQHVSSIDHLNVMISGSNMSKVDFKALSIWSLVEMHASVICACMPGMTAFVRRVKPRLGCHAEHTPEQIRNKPRTGRSAARKIRETFSRITAAAREVGNTSTWNSSKKTTTSTMTGTQLSTIDRDAPEYRDYVVYAPYAEQGDKALPQTSIRGDRAS</sequence>
<comment type="caution">
    <text evidence="19">The sequence shown here is derived from an EMBL/GenBank/DDBJ whole genome shotgun (WGS) entry which is preliminary data.</text>
</comment>
<feature type="binding site" description="axial binding residue" evidence="14">
    <location>
        <position position="73"/>
    </location>
    <ligand>
        <name>heme</name>
        <dbReference type="ChEBI" id="CHEBI:30413"/>
    </ligand>
    <ligandPart>
        <name>Fe</name>
        <dbReference type="ChEBI" id="CHEBI:18248"/>
    </ligandPart>
</feature>
<evidence type="ECO:0000256" key="5">
    <source>
        <dbReference type="ARBA" id="ARBA00022525"/>
    </source>
</evidence>
<evidence type="ECO:0000256" key="2">
    <source>
        <dbReference type="ARBA" id="ARBA00004589"/>
    </source>
</evidence>
<keyword evidence="5" id="KW-0964">Secreted</keyword>
<comment type="similarity">
    <text evidence="4">Belongs to the RBT5 family.</text>
</comment>
<protein>
    <submittedName>
        <fullName evidence="19">CFEM domain-containing protein</fullName>
    </submittedName>
</protein>
<evidence type="ECO:0000256" key="7">
    <source>
        <dbReference type="ARBA" id="ARBA00022692"/>
    </source>
</evidence>
<evidence type="ECO:0000256" key="8">
    <source>
        <dbReference type="ARBA" id="ARBA00022729"/>
    </source>
</evidence>
<evidence type="ECO:0000313" key="20">
    <source>
        <dbReference type="Proteomes" id="UP001243330"/>
    </source>
</evidence>
<keyword evidence="11 14" id="KW-1015">Disulfide bond</keyword>
<evidence type="ECO:0000256" key="10">
    <source>
        <dbReference type="ARBA" id="ARBA00023136"/>
    </source>
</evidence>
<dbReference type="EMBL" id="JAQOWY010000062">
    <property type="protein sequence ID" value="KAK1853074.1"/>
    <property type="molecule type" value="Genomic_DNA"/>
</dbReference>
<feature type="transmembrane region" description="Helical" evidence="16">
    <location>
        <begin position="211"/>
        <end position="232"/>
    </location>
</feature>
<evidence type="ECO:0000256" key="11">
    <source>
        <dbReference type="ARBA" id="ARBA00023157"/>
    </source>
</evidence>
<feature type="region of interest" description="Disordered" evidence="15">
    <location>
        <begin position="428"/>
        <end position="449"/>
    </location>
</feature>
<keyword evidence="14" id="KW-0408">Iron</keyword>
<evidence type="ECO:0000256" key="14">
    <source>
        <dbReference type="PROSITE-ProRule" id="PRU01356"/>
    </source>
</evidence>
<feature type="disulfide bond" evidence="14">
    <location>
        <begin position="59"/>
        <end position="90"/>
    </location>
</feature>
<dbReference type="InterPro" id="IPR049326">
    <property type="entry name" value="Rhodopsin_dom_fungi"/>
</dbReference>
<dbReference type="Proteomes" id="UP001243330">
    <property type="component" value="Unassembled WGS sequence"/>
</dbReference>
<evidence type="ECO:0000256" key="3">
    <source>
        <dbReference type="ARBA" id="ARBA00004613"/>
    </source>
</evidence>
<dbReference type="GO" id="GO:0098552">
    <property type="term" value="C:side of membrane"/>
    <property type="evidence" value="ECO:0007669"/>
    <property type="project" value="UniProtKB-KW"/>
</dbReference>
<reference evidence="19" key="1">
    <citation type="submission" date="2023-01" db="EMBL/GenBank/DDBJ databases">
        <title>Colletotrichum chrysophilum M932 genome sequence.</title>
        <authorList>
            <person name="Baroncelli R."/>
        </authorList>
    </citation>
    <scope>NUCLEOTIDE SEQUENCE</scope>
    <source>
        <strain evidence="19">M932</strain>
    </source>
</reference>
<feature type="chain" id="PRO_5041923052" evidence="17">
    <location>
        <begin position="22"/>
        <end position="489"/>
    </location>
</feature>
<dbReference type="Pfam" id="PF05730">
    <property type="entry name" value="CFEM"/>
    <property type="match status" value="1"/>
</dbReference>
<evidence type="ECO:0000256" key="9">
    <source>
        <dbReference type="ARBA" id="ARBA00022989"/>
    </source>
</evidence>
<evidence type="ECO:0000256" key="6">
    <source>
        <dbReference type="ARBA" id="ARBA00022622"/>
    </source>
</evidence>
<keyword evidence="6" id="KW-0325">Glycoprotein</keyword>